<protein>
    <submittedName>
        <fullName evidence="1">Uncharacterized protein</fullName>
    </submittedName>
</protein>
<gene>
    <name evidence="1" type="ORF">B0H66DRAFT_570731</name>
</gene>
<name>A0AAE0HTN0_9PEZI</name>
<dbReference type="AlphaFoldDB" id="A0AAE0HTN0"/>
<accession>A0AAE0HTN0</accession>
<proteinExistence type="predicted"/>
<evidence type="ECO:0000313" key="1">
    <source>
        <dbReference type="EMBL" id="KAK3312491.1"/>
    </source>
</evidence>
<dbReference type="Proteomes" id="UP001283341">
    <property type="component" value="Unassembled WGS sequence"/>
</dbReference>
<keyword evidence="2" id="KW-1185">Reference proteome</keyword>
<evidence type="ECO:0000313" key="2">
    <source>
        <dbReference type="Proteomes" id="UP001283341"/>
    </source>
</evidence>
<sequence>MVCAFFQTPPKQLNKQFLPGNTRYGHAAMASTCSIPVEQAEESIRKTGIYYLEDFQIGDRVAEFNGKGLPTKTAYGLEFCAHNSLDNQNIRTIVESILDRPCWGCIKIYSDALPDDFAVFFNNPSFYQKSATKAPALLIQLWAPGSRIVFYEGAHIQNIDPRELEEWGLLSLPRLQMNRGDIREVEVVMKKGGLAIIDSRLGFTPLSGYCVNIGFVSEFEISFWAKMELPDEQVLRAKVEDLKHRNFRTNFSFVRKTDGT</sequence>
<dbReference type="EMBL" id="JAUEDM010000009">
    <property type="protein sequence ID" value="KAK3312491.1"/>
    <property type="molecule type" value="Genomic_DNA"/>
</dbReference>
<reference evidence="1" key="1">
    <citation type="journal article" date="2023" name="Mol. Phylogenet. Evol.">
        <title>Genome-scale phylogeny and comparative genomics of the fungal order Sordariales.</title>
        <authorList>
            <person name="Hensen N."/>
            <person name="Bonometti L."/>
            <person name="Westerberg I."/>
            <person name="Brannstrom I.O."/>
            <person name="Guillou S."/>
            <person name="Cros-Aarteil S."/>
            <person name="Calhoun S."/>
            <person name="Haridas S."/>
            <person name="Kuo A."/>
            <person name="Mondo S."/>
            <person name="Pangilinan J."/>
            <person name="Riley R."/>
            <person name="LaButti K."/>
            <person name="Andreopoulos B."/>
            <person name="Lipzen A."/>
            <person name="Chen C."/>
            <person name="Yan M."/>
            <person name="Daum C."/>
            <person name="Ng V."/>
            <person name="Clum A."/>
            <person name="Steindorff A."/>
            <person name="Ohm R.A."/>
            <person name="Martin F."/>
            <person name="Silar P."/>
            <person name="Natvig D.O."/>
            <person name="Lalanne C."/>
            <person name="Gautier V."/>
            <person name="Ament-Velasquez S.L."/>
            <person name="Kruys A."/>
            <person name="Hutchinson M.I."/>
            <person name="Powell A.J."/>
            <person name="Barry K."/>
            <person name="Miller A.N."/>
            <person name="Grigoriev I.V."/>
            <person name="Debuchy R."/>
            <person name="Gladieux P."/>
            <person name="Hiltunen Thoren M."/>
            <person name="Johannesson H."/>
        </authorList>
    </citation>
    <scope>NUCLEOTIDE SEQUENCE</scope>
    <source>
        <strain evidence="1">CBS 118394</strain>
    </source>
</reference>
<organism evidence="1 2">
    <name type="scientific">Apodospora peruviana</name>
    <dbReference type="NCBI Taxonomy" id="516989"/>
    <lineage>
        <taxon>Eukaryota</taxon>
        <taxon>Fungi</taxon>
        <taxon>Dikarya</taxon>
        <taxon>Ascomycota</taxon>
        <taxon>Pezizomycotina</taxon>
        <taxon>Sordariomycetes</taxon>
        <taxon>Sordariomycetidae</taxon>
        <taxon>Sordariales</taxon>
        <taxon>Lasiosphaeriaceae</taxon>
        <taxon>Apodospora</taxon>
    </lineage>
</organism>
<reference evidence="1" key="2">
    <citation type="submission" date="2023-06" db="EMBL/GenBank/DDBJ databases">
        <authorList>
            <consortium name="Lawrence Berkeley National Laboratory"/>
            <person name="Haridas S."/>
            <person name="Hensen N."/>
            <person name="Bonometti L."/>
            <person name="Westerberg I."/>
            <person name="Brannstrom I.O."/>
            <person name="Guillou S."/>
            <person name="Cros-Aarteil S."/>
            <person name="Calhoun S."/>
            <person name="Kuo A."/>
            <person name="Mondo S."/>
            <person name="Pangilinan J."/>
            <person name="Riley R."/>
            <person name="Labutti K."/>
            <person name="Andreopoulos B."/>
            <person name="Lipzen A."/>
            <person name="Chen C."/>
            <person name="Yanf M."/>
            <person name="Daum C."/>
            <person name="Ng V."/>
            <person name="Clum A."/>
            <person name="Steindorff A."/>
            <person name="Ohm R."/>
            <person name="Martin F."/>
            <person name="Silar P."/>
            <person name="Natvig D."/>
            <person name="Lalanne C."/>
            <person name="Gautier V."/>
            <person name="Ament-Velasquez S.L."/>
            <person name="Kruys A."/>
            <person name="Hutchinson M.I."/>
            <person name="Powell A.J."/>
            <person name="Barry K."/>
            <person name="Miller A.N."/>
            <person name="Grigoriev I.V."/>
            <person name="Debuchy R."/>
            <person name="Gladieux P."/>
            <person name="Thoren M.H."/>
            <person name="Johannesson H."/>
        </authorList>
    </citation>
    <scope>NUCLEOTIDE SEQUENCE</scope>
    <source>
        <strain evidence="1">CBS 118394</strain>
    </source>
</reference>
<comment type="caution">
    <text evidence="1">The sequence shown here is derived from an EMBL/GenBank/DDBJ whole genome shotgun (WGS) entry which is preliminary data.</text>
</comment>